<dbReference type="PANTHER" id="PTHR21090">
    <property type="entry name" value="AROM/DEHYDROQUINATE SYNTHASE"/>
    <property type="match status" value="1"/>
</dbReference>
<protein>
    <recommendedName>
        <fullName evidence="7">3-phosphoshikimate 1-carboxyvinyltransferase</fullName>
        <ecNumber evidence="7">2.5.1.19</ecNumber>
    </recommendedName>
    <alternativeName>
        <fullName evidence="7">5-enolpyruvylshikimate-3-phosphate synthase</fullName>
        <shortName evidence="7">EPSP synthase</shortName>
        <shortName evidence="7">EPSPS</shortName>
    </alternativeName>
</protein>
<dbReference type="PIRSF" id="PIRSF000505">
    <property type="entry name" value="EPSPS"/>
    <property type="match status" value="1"/>
</dbReference>
<dbReference type="EMBL" id="BAABHS010000002">
    <property type="protein sequence ID" value="GAA4950171.1"/>
    <property type="molecule type" value="Genomic_DNA"/>
</dbReference>
<dbReference type="Pfam" id="PF00275">
    <property type="entry name" value="EPSP_synthase"/>
    <property type="match status" value="1"/>
</dbReference>
<evidence type="ECO:0000259" key="8">
    <source>
        <dbReference type="Pfam" id="PF00275"/>
    </source>
</evidence>
<sequence>MTSPLWSAPVASAPVDAVVALPGSKSVTNRALVLAALADGPSTVRQPLYSRDTTLMAAGLRALGATVEDTADGDLRVVPAPLRGPAHVDVGNAGTVMRFLPPVAALAAGDVRFEGDPRAYERPLDGVILALRDLGADIDDAGTGRLPMTVRGAGSLRGGIVEIDASSSSQFVSALLLSGARFAEGVEVRHIGSSVPSMPHIDMTVAMLRAAGVAVDDSEPDVWKVAPGPIAARDVVVEPDLSNAAPFLAAALVTGGRVTVRDWPVATTQPGDWLRDLFARMGGAWEFTDDGLVFTGTGKIHGITADLHDVGELTPVIAAVAALADSPSELTGIAHLRLHETDRLAALAKELNGLGGDVTDTADGLVIRPRPLHGGEFATYDDHRLATAAAVIGLAVPGVEVENIATTAKTLPDFPALWHALLMPADQAS</sequence>
<reference evidence="10" key="1">
    <citation type="journal article" date="2019" name="Int. J. Syst. Evol. Microbiol.">
        <title>The Global Catalogue of Microorganisms (GCM) 10K type strain sequencing project: providing services to taxonomists for standard genome sequencing and annotation.</title>
        <authorList>
            <consortium name="The Broad Institute Genomics Platform"/>
            <consortium name="The Broad Institute Genome Sequencing Center for Infectious Disease"/>
            <person name="Wu L."/>
            <person name="Ma J."/>
        </authorList>
    </citation>
    <scope>NUCLEOTIDE SEQUENCE [LARGE SCALE GENOMIC DNA]</scope>
    <source>
        <strain evidence="10">JCM 17986</strain>
    </source>
</reference>
<dbReference type="RefSeq" id="WP_345673867.1">
    <property type="nucleotide sequence ID" value="NZ_BAABHS010000002.1"/>
</dbReference>
<keyword evidence="5 7" id="KW-0057">Aromatic amino acid biosynthesis</keyword>
<keyword evidence="4 7" id="KW-0808">Transferase</keyword>
<keyword evidence="7" id="KW-0963">Cytoplasm</keyword>
<accession>A0ABP9GQ89</accession>
<dbReference type="InterPro" id="IPR023193">
    <property type="entry name" value="EPSP_synthase_CS"/>
</dbReference>
<feature type="binding site" evidence="7">
    <location>
        <position position="312"/>
    </location>
    <ligand>
        <name>3-phosphoshikimate</name>
        <dbReference type="ChEBI" id="CHEBI:145989"/>
    </ligand>
</feature>
<evidence type="ECO:0000256" key="4">
    <source>
        <dbReference type="ARBA" id="ARBA00022679"/>
    </source>
</evidence>
<dbReference type="InterPro" id="IPR001986">
    <property type="entry name" value="Enolpyruvate_Tfrase_dom"/>
</dbReference>
<dbReference type="InterPro" id="IPR013792">
    <property type="entry name" value="RNA3'P_cycl/enolpyr_Trfase_a/b"/>
</dbReference>
<keyword evidence="3 7" id="KW-0028">Amino-acid biosynthesis</keyword>
<feature type="binding site" evidence="7">
    <location>
        <position position="26"/>
    </location>
    <ligand>
        <name>3-phosphoshikimate</name>
        <dbReference type="ChEBI" id="CHEBI:145989"/>
    </ligand>
</feature>
<feature type="binding site" evidence="7">
    <location>
        <position position="197"/>
    </location>
    <ligand>
        <name>3-phosphoshikimate</name>
        <dbReference type="ChEBI" id="CHEBI:145989"/>
    </ligand>
</feature>
<feature type="binding site" evidence="7">
    <location>
        <position position="122"/>
    </location>
    <ligand>
        <name>phosphoenolpyruvate</name>
        <dbReference type="ChEBI" id="CHEBI:58702"/>
    </ligand>
</feature>
<dbReference type="HAMAP" id="MF_00210">
    <property type="entry name" value="EPSP_synth"/>
    <property type="match status" value="1"/>
</dbReference>
<feature type="domain" description="Enolpyruvate transferase" evidence="8">
    <location>
        <begin position="12"/>
        <end position="415"/>
    </location>
</feature>
<feature type="binding site" evidence="7">
    <location>
        <position position="94"/>
    </location>
    <ligand>
        <name>phosphoenolpyruvate</name>
        <dbReference type="ChEBI" id="CHEBI:58702"/>
    </ligand>
</feature>
<evidence type="ECO:0000313" key="9">
    <source>
        <dbReference type="EMBL" id="GAA4950171.1"/>
    </source>
</evidence>
<name>A0ABP9GQ89_9ACTN</name>
<comment type="function">
    <text evidence="7">Catalyzes the transfer of the enolpyruvyl moiety of phosphoenolpyruvate (PEP) to the 5-hydroxyl of shikimate-3-phosphate (S3P) to produce enolpyruvyl shikimate-3-phosphate and inorganic phosphate.</text>
</comment>
<dbReference type="EC" id="2.5.1.19" evidence="7"/>
<feature type="binding site" evidence="7">
    <location>
        <position position="343"/>
    </location>
    <ligand>
        <name>phosphoenolpyruvate</name>
        <dbReference type="ChEBI" id="CHEBI:58702"/>
    </ligand>
</feature>
<gene>
    <name evidence="9" type="primary">aroA_1</name>
    <name evidence="7" type="synonym">aroA</name>
    <name evidence="9" type="ORF">GCM10023205_08450</name>
</gene>
<keyword evidence="10" id="KW-1185">Reference proteome</keyword>
<dbReference type="Gene3D" id="3.65.10.10">
    <property type="entry name" value="Enolpyruvate transferase domain"/>
    <property type="match status" value="2"/>
</dbReference>
<dbReference type="CDD" id="cd01556">
    <property type="entry name" value="EPSP_synthase"/>
    <property type="match status" value="1"/>
</dbReference>
<dbReference type="PANTHER" id="PTHR21090:SF5">
    <property type="entry name" value="PENTAFUNCTIONAL AROM POLYPEPTIDE"/>
    <property type="match status" value="1"/>
</dbReference>
<comment type="subcellular location">
    <subcellularLocation>
        <location evidence="7">Cytoplasm</location>
    </subcellularLocation>
</comment>
<evidence type="ECO:0000313" key="10">
    <source>
        <dbReference type="Proteomes" id="UP001500466"/>
    </source>
</evidence>
<feature type="binding site" evidence="7">
    <location>
        <position position="168"/>
    </location>
    <ligand>
        <name>3-phosphoshikimate</name>
        <dbReference type="ChEBI" id="CHEBI:145989"/>
    </ligand>
</feature>
<comment type="caution">
    <text evidence="9">The sequence shown here is derived from an EMBL/GenBank/DDBJ whole genome shotgun (WGS) entry which is preliminary data.</text>
</comment>
<feature type="binding site" evidence="7">
    <location>
        <position position="30"/>
    </location>
    <ligand>
        <name>3-phosphoshikimate</name>
        <dbReference type="ChEBI" id="CHEBI:145989"/>
    </ligand>
</feature>
<dbReference type="NCBIfam" id="TIGR01356">
    <property type="entry name" value="aroA"/>
    <property type="match status" value="1"/>
</dbReference>
<comment type="subunit">
    <text evidence="7">Monomer.</text>
</comment>
<feature type="binding site" evidence="7">
    <location>
        <position position="169"/>
    </location>
    <ligand>
        <name>3-phosphoshikimate</name>
        <dbReference type="ChEBI" id="CHEBI:145989"/>
    </ligand>
</feature>
<proteinExistence type="inferred from homology"/>
<evidence type="ECO:0000256" key="7">
    <source>
        <dbReference type="HAMAP-Rule" id="MF_00210"/>
    </source>
</evidence>
<evidence type="ECO:0000256" key="6">
    <source>
        <dbReference type="ARBA" id="ARBA00044633"/>
    </source>
</evidence>
<evidence type="ECO:0000256" key="1">
    <source>
        <dbReference type="ARBA" id="ARBA00004811"/>
    </source>
</evidence>
<dbReference type="PROSITE" id="PS00104">
    <property type="entry name" value="EPSP_SYNTHASE_1"/>
    <property type="match status" value="1"/>
</dbReference>
<feature type="binding site" evidence="7">
    <location>
        <position position="409"/>
    </location>
    <ligand>
        <name>phosphoenolpyruvate</name>
        <dbReference type="ChEBI" id="CHEBI:58702"/>
    </ligand>
</feature>
<feature type="binding site" evidence="7">
    <location>
        <position position="339"/>
    </location>
    <ligand>
        <name>3-phosphoshikimate</name>
        <dbReference type="ChEBI" id="CHEBI:145989"/>
    </ligand>
</feature>
<dbReference type="InterPro" id="IPR036968">
    <property type="entry name" value="Enolpyruvate_Tfrase_sf"/>
</dbReference>
<feature type="binding site" evidence="7">
    <location>
        <position position="25"/>
    </location>
    <ligand>
        <name>3-phosphoshikimate</name>
        <dbReference type="ChEBI" id="CHEBI:145989"/>
    </ligand>
</feature>
<dbReference type="SUPFAM" id="SSF55205">
    <property type="entry name" value="EPT/RTPC-like"/>
    <property type="match status" value="1"/>
</dbReference>
<dbReference type="Proteomes" id="UP001500466">
    <property type="component" value="Unassembled WGS sequence"/>
</dbReference>
<feature type="binding site" evidence="7">
    <location>
        <position position="170"/>
    </location>
    <ligand>
        <name>phosphoenolpyruvate</name>
        <dbReference type="ChEBI" id="CHEBI:58702"/>
    </ligand>
</feature>
<feature type="binding site" evidence="7">
    <location>
        <position position="384"/>
    </location>
    <ligand>
        <name>phosphoenolpyruvate</name>
        <dbReference type="ChEBI" id="CHEBI:58702"/>
    </ligand>
</feature>
<dbReference type="InterPro" id="IPR006264">
    <property type="entry name" value="EPSP_synthase"/>
</dbReference>
<comment type="similarity">
    <text evidence="2 7">Belongs to the EPSP synthase family.</text>
</comment>
<evidence type="ECO:0000256" key="5">
    <source>
        <dbReference type="ARBA" id="ARBA00023141"/>
    </source>
</evidence>
<dbReference type="PROSITE" id="PS00885">
    <property type="entry name" value="EPSP_SYNTHASE_2"/>
    <property type="match status" value="1"/>
</dbReference>
<evidence type="ECO:0000256" key="3">
    <source>
        <dbReference type="ARBA" id="ARBA00022605"/>
    </source>
</evidence>
<feature type="active site" description="Proton acceptor" evidence="7">
    <location>
        <position position="312"/>
    </location>
</feature>
<comment type="pathway">
    <text evidence="1 7">Metabolic intermediate biosynthesis; chorismate biosynthesis; chorismate from D-erythrose 4-phosphate and phosphoenolpyruvate: step 6/7.</text>
</comment>
<organism evidence="9 10">
    <name type="scientific">Yinghuangia aomiensis</name>
    <dbReference type="NCBI Taxonomy" id="676205"/>
    <lineage>
        <taxon>Bacteria</taxon>
        <taxon>Bacillati</taxon>
        <taxon>Actinomycetota</taxon>
        <taxon>Actinomycetes</taxon>
        <taxon>Kitasatosporales</taxon>
        <taxon>Streptomycetaceae</taxon>
        <taxon>Yinghuangia</taxon>
    </lineage>
</organism>
<evidence type="ECO:0000256" key="2">
    <source>
        <dbReference type="ARBA" id="ARBA00009948"/>
    </source>
</evidence>
<comment type="catalytic activity">
    <reaction evidence="6">
        <text>3-phosphoshikimate + phosphoenolpyruvate = 5-O-(1-carboxyvinyl)-3-phosphoshikimate + phosphate</text>
        <dbReference type="Rhea" id="RHEA:21256"/>
        <dbReference type="ChEBI" id="CHEBI:43474"/>
        <dbReference type="ChEBI" id="CHEBI:57701"/>
        <dbReference type="ChEBI" id="CHEBI:58702"/>
        <dbReference type="ChEBI" id="CHEBI:145989"/>
        <dbReference type="EC" id="2.5.1.19"/>
    </reaction>
    <physiologicalReaction direction="left-to-right" evidence="6">
        <dbReference type="Rhea" id="RHEA:21257"/>
    </physiologicalReaction>
</comment>
<comment type="caution">
    <text evidence="7">Lacks conserved residue(s) required for the propagation of feature annotation.</text>
</comment>
<feature type="binding site" evidence="7">
    <location>
        <position position="170"/>
    </location>
    <ligand>
        <name>3-phosphoshikimate</name>
        <dbReference type="ChEBI" id="CHEBI:145989"/>
    </ligand>
</feature>
<feature type="binding site" evidence="7">
    <location>
        <position position="25"/>
    </location>
    <ligand>
        <name>phosphoenolpyruvate</name>
        <dbReference type="ChEBI" id="CHEBI:58702"/>
    </ligand>
</feature>